<dbReference type="CDD" id="cd00093">
    <property type="entry name" value="HTH_XRE"/>
    <property type="match status" value="1"/>
</dbReference>
<dbReference type="RefSeq" id="WP_067656157.1">
    <property type="nucleotide sequence ID" value="NZ_FQXG01000003.1"/>
</dbReference>
<dbReference type="STRING" id="299255.SAMN02745129_2212"/>
<organism evidence="2 3">
    <name type="scientific">Ferrimonas marina</name>
    <dbReference type="NCBI Taxonomy" id="299255"/>
    <lineage>
        <taxon>Bacteria</taxon>
        <taxon>Pseudomonadati</taxon>
        <taxon>Pseudomonadota</taxon>
        <taxon>Gammaproteobacteria</taxon>
        <taxon>Alteromonadales</taxon>
        <taxon>Ferrimonadaceae</taxon>
        <taxon>Ferrimonas</taxon>
    </lineage>
</organism>
<proteinExistence type="predicted"/>
<reference evidence="2 3" key="1">
    <citation type="submission" date="2016-11" db="EMBL/GenBank/DDBJ databases">
        <authorList>
            <person name="Jaros S."/>
            <person name="Januszkiewicz K."/>
            <person name="Wedrychowicz H."/>
        </authorList>
    </citation>
    <scope>NUCLEOTIDE SEQUENCE [LARGE SCALE GENOMIC DNA]</scope>
    <source>
        <strain evidence="2 3">DSM 16917</strain>
    </source>
</reference>
<dbReference type="GO" id="GO:0003677">
    <property type="term" value="F:DNA binding"/>
    <property type="evidence" value="ECO:0007669"/>
    <property type="project" value="UniProtKB-KW"/>
</dbReference>
<dbReference type="Pfam" id="PF13443">
    <property type="entry name" value="HTH_26"/>
    <property type="match status" value="1"/>
</dbReference>
<evidence type="ECO:0000313" key="2">
    <source>
        <dbReference type="EMBL" id="SHH52155.1"/>
    </source>
</evidence>
<name>A0A1M5TMX0_9GAMM</name>
<dbReference type="PROSITE" id="PS50943">
    <property type="entry name" value="HTH_CROC1"/>
    <property type="match status" value="1"/>
</dbReference>
<keyword evidence="3" id="KW-1185">Reference proteome</keyword>
<dbReference type="InterPro" id="IPR001387">
    <property type="entry name" value="Cro/C1-type_HTH"/>
</dbReference>
<dbReference type="SUPFAM" id="SSF47413">
    <property type="entry name" value="lambda repressor-like DNA-binding domains"/>
    <property type="match status" value="1"/>
</dbReference>
<evidence type="ECO:0000259" key="1">
    <source>
        <dbReference type="PROSITE" id="PS50943"/>
    </source>
</evidence>
<keyword evidence="2" id="KW-0238">DNA-binding</keyword>
<evidence type="ECO:0000313" key="3">
    <source>
        <dbReference type="Proteomes" id="UP000184268"/>
    </source>
</evidence>
<dbReference type="EMBL" id="FQXG01000003">
    <property type="protein sequence ID" value="SHH52155.1"/>
    <property type="molecule type" value="Genomic_DNA"/>
</dbReference>
<sequence>MIRGQALQEAIQGVQRQLLLGELSVADALRYLRRDVLKMNQAEFASKVGISKRTLSSLEGGGVDGMSVSTLNQVFKIFDLEVGLVPIRTSVPGLLESGRPIQ</sequence>
<accession>A0A1M5TMX0</accession>
<dbReference type="Proteomes" id="UP000184268">
    <property type="component" value="Unassembled WGS sequence"/>
</dbReference>
<dbReference type="SMART" id="SM00530">
    <property type="entry name" value="HTH_XRE"/>
    <property type="match status" value="1"/>
</dbReference>
<dbReference type="AlphaFoldDB" id="A0A1M5TMX0"/>
<feature type="domain" description="HTH cro/C1-type" evidence="1">
    <location>
        <begin position="29"/>
        <end position="85"/>
    </location>
</feature>
<gene>
    <name evidence="2" type="ORF">SAMN02745129_2212</name>
</gene>
<dbReference type="Gene3D" id="1.10.260.40">
    <property type="entry name" value="lambda repressor-like DNA-binding domains"/>
    <property type="match status" value="1"/>
</dbReference>
<protein>
    <submittedName>
        <fullName evidence="2">DNA-binding transcriptional regulator, XRE family</fullName>
    </submittedName>
</protein>
<dbReference type="InterPro" id="IPR010982">
    <property type="entry name" value="Lambda_DNA-bd_dom_sf"/>
</dbReference>